<dbReference type="HAMAP" id="MF_00978">
    <property type="entry name" value="Bifunct_BirA"/>
    <property type="match status" value="1"/>
</dbReference>
<dbReference type="Pfam" id="PF02237">
    <property type="entry name" value="BPL_C"/>
    <property type="match status" value="1"/>
</dbReference>
<dbReference type="PANTHER" id="PTHR12835:SF5">
    <property type="entry name" value="BIOTIN--PROTEIN LIGASE"/>
    <property type="match status" value="1"/>
</dbReference>
<keyword evidence="1 5" id="KW-0436">Ligase</keyword>
<dbReference type="PANTHER" id="PTHR12835">
    <property type="entry name" value="BIOTIN PROTEIN LIGASE"/>
    <property type="match status" value="1"/>
</dbReference>
<name>A0A2W1NBU6_PAEXE</name>
<dbReference type="Proteomes" id="UP000214746">
    <property type="component" value="Unassembled WGS sequence"/>
</dbReference>
<dbReference type="Gene3D" id="3.30.930.10">
    <property type="entry name" value="Bira Bifunctional Protein, Domain 2"/>
    <property type="match status" value="1"/>
</dbReference>
<dbReference type="SUPFAM" id="SSF50037">
    <property type="entry name" value="C-terminal domain of transcriptional repressors"/>
    <property type="match status" value="1"/>
</dbReference>
<keyword evidence="3 5" id="KW-0067">ATP-binding</keyword>
<dbReference type="GO" id="GO:0004077">
    <property type="term" value="F:biotin--[biotin carboxyl-carrier protein] ligase activity"/>
    <property type="evidence" value="ECO:0007669"/>
    <property type="project" value="UniProtKB-UniRule"/>
</dbReference>
<dbReference type="Pfam" id="PF08279">
    <property type="entry name" value="HTH_11"/>
    <property type="match status" value="1"/>
</dbReference>
<dbReference type="InterPro" id="IPR030855">
    <property type="entry name" value="Bifunct_BirA"/>
</dbReference>
<dbReference type="InterPro" id="IPR003142">
    <property type="entry name" value="BPL_C"/>
</dbReference>
<feature type="binding site" evidence="5">
    <location>
        <begin position="120"/>
        <end position="122"/>
    </location>
    <ligand>
        <name>biotin</name>
        <dbReference type="ChEBI" id="CHEBI:57586"/>
    </ligand>
</feature>
<dbReference type="GO" id="GO:0003677">
    <property type="term" value="F:DNA binding"/>
    <property type="evidence" value="ECO:0007669"/>
    <property type="project" value="UniProtKB-UniRule"/>
</dbReference>
<dbReference type="InterPro" id="IPR008988">
    <property type="entry name" value="Transcriptional_repressor_C"/>
</dbReference>
<feature type="domain" description="BPL/LPL catalytic" evidence="6">
    <location>
        <begin position="69"/>
        <end position="260"/>
    </location>
</feature>
<dbReference type="EMBL" id="NHRJ02000002">
    <property type="protein sequence ID" value="PZE21917.1"/>
    <property type="molecule type" value="Genomic_DNA"/>
</dbReference>
<dbReference type="SUPFAM" id="SSF55681">
    <property type="entry name" value="Class II aaRS and biotin synthetases"/>
    <property type="match status" value="1"/>
</dbReference>
<keyword evidence="5" id="KW-0804">Transcription</keyword>
<evidence type="ECO:0000256" key="5">
    <source>
        <dbReference type="HAMAP-Rule" id="MF_00978"/>
    </source>
</evidence>
<dbReference type="GO" id="GO:0006355">
    <property type="term" value="P:regulation of DNA-templated transcription"/>
    <property type="evidence" value="ECO:0007669"/>
    <property type="project" value="UniProtKB-UniRule"/>
</dbReference>
<comment type="catalytic activity">
    <reaction evidence="5">
        <text>biotin + L-lysyl-[protein] + ATP = N(6)-biotinyl-L-lysyl-[protein] + AMP + diphosphate + H(+)</text>
        <dbReference type="Rhea" id="RHEA:11756"/>
        <dbReference type="Rhea" id="RHEA-COMP:9752"/>
        <dbReference type="Rhea" id="RHEA-COMP:10505"/>
        <dbReference type="ChEBI" id="CHEBI:15378"/>
        <dbReference type="ChEBI" id="CHEBI:29969"/>
        <dbReference type="ChEBI" id="CHEBI:30616"/>
        <dbReference type="ChEBI" id="CHEBI:33019"/>
        <dbReference type="ChEBI" id="CHEBI:57586"/>
        <dbReference type="ChEBI" id="CHEBI:83144"/>
        <dbReference type="ChEBI" id="CHEBI:456215"/>
        <dbReference type="EC" id="6.3.4.15"/>
    </reaction>
</comment>
<dbReference type="Pfam" id="PF03099">
    <property type="entry name" value="BPL_LplA_LipB"/>
    <property type="match status" value="1"/>
</dbReference>
<dbReference type="GO" id="GO:0009249">
    <property type="term" value="P:protein lipoylation"/>
    <property type="evidence" value="ECO:0007669"/>
    <property type="project" value="UniProtKB-ARBA"/>
</dbReference>
<protein>
    <recommendedName>
        <fullName evidence="5">Bifunctional ligase/repressor BirA</fullName>
    </recommendedName>
    <alternativeName>
        <fullName evidence="5">Biotin--[acetyl-CoA-carboxylase] ligase</fullName>
        <ecNumber evidence="5">6.3.4.15</ecNumber>
    </alternativeName>
    <alternativeName>
        <fullName evidence="5">Biotin--protein ligase</fullName>
    </alternativeName>
    <alternativeName>
        <fullName evidence="5">Biotin-[acetyl-CoA carboxylase] synthetase</fullName>
    </alternativeName>
</protein>
<feature type="binding site" evidence="5">
    <location>
        <position position="187"/>
    </location>
    <ligand>
        <name>biotin</name>
        <dbReference type="ChEBI" id="CHEBI:57586"/>
    </ligand>
</feature>
<dbReference type="RefSeq" id="WP_089199059.1">
    <property type="nucleotide sequence ID" value="NZ_NHRJ02000002.1"/>
</dbReference>
<dbReference type="NCBIfam" id="TIGR00121">
    <property type="entry name" value="birA_ligase"/>
    <property type="match status" value="1"/>
</dbReference>
<comment type="caution">
    <text evidence="5">Lacks conserved residue(s) required for the propagation of feature annotation.</text>
</comment>
<dbReference type="GO" id="GO:0005737">
    <property type="term" value="C:cytoplasm"/>
    <property type="evidence" value="ECO:0007669"/>
    <property type="project" value="TreeGrafter"/>
</dbReference>
<comment type="caution">
    <text evidence="7">The sequence shown here is derived from an EMBL/GenBank/DDBJ whole genome shotgun (WGS) entry which is preliminary data.</text>
</comment>
<dbReference type="CDD" id="cd16442">
    <property type="entry name" value="BPL"/>
    <property type="match status" value="1"/>
</dbReference>
<dbReference type="InterPro" id="IPR013196">
    <property type="entry name" value="HTH_11"/>
</dbReference>
<keyword evidence="5" id="KW-0805">Transcription regulation</keyword>
<dbReference type="InterPro" id="IPR004143">
    <property type="entry name" value="BPL_LPL_catalytic"/>
</dbReference>
<accession>A0A2W1NBU6</accession>
<dbReference type="EC" id="6.3.4.15" evidence="5"/>
<dbReference type="SUPFAM" id="SSF46785">
    <property type="entry name" value="Winged helix' DNA-binding domain"/>
    <property type="match status" value="1"/>
</dbReference>
<evidence type="ECO:0000256" key="4">
    <source>
        <dbReference type="ARBA" id="ARBA00023267"/>
    </source>
</evidence>
<dbReference type="PROSITE" id="PS51733">
    <property type="entry name" value="BPL_LPL_CATALYTIC"/>
    <property type="match status" value="1"/>
</dbReference>
<evidence type="ECO:0000256" key="1">
    <source>
        <dbReference type="ARBA" id="ARBA00022598"/>
    </source>
</evidence>
<comment type="similarity">
    <text evidence="5">Belongs to the biotin--protein ligase family.</text>
</comment>
<dbReference type="InterPro" id="IPR004408">
    <property type="entry name" value="Biotin_CoA_COase_ligase"/>
</dbReference>
<keyword evidence="4 5" id="KW-0092">Biotin</keyword>
<sequence>MNINKQLLRLFEQKAGGFVSGEELSDTLQCSRTAIWKHVERLRKEGYVFEAVPRKGYRLLEAPDKLDIPGLLARLRTQVLGRQIRYYDQIDSTQIKAHELVDQGAEEGVLVVAEQQTAGRGRMGRKWHSPQGKGIWMSLVLKPRIPLHFAPQLTLLVAVALCRTIRRVTSLPVGIKWPNDLLVDGKKVSGILLESSAEEEKLQYVIVGVGISANLREQDYTDELKPIATSLSIASGRTIDRTELLSEFLYDLEKLYELYHEAGFGPIKTLWEQLSVSLDREVRTQTSQGPSEGTAIGLDDSGALIVRMKDNSVTKWYSGTVEFANPPHNQINRRSMPLSRE</sequence>
<dbReference type="InterPro" id="IPR036390">
    <property type="entry name" value="WH_DNA-bd_sf"/>
</dbReference>
<feature type="binding site" evidence="5">
    <location>
        <position position="116"/>
    </location>
    <ligand>
        <name>biotin</name>
        <dbReference type="ChEBI" id="CHEBI:57586"/>
    </ligand>
</feature>
<keyword evidence="5" id="KW-0678">Repressor</keyword>
<gene>
    <name evidence="5" type="primary">birA</name>
    <name evidence="7" type="ORF">CBW46_005810</name>
</gene>
<dbReference type="OrthoDB" id="9807064at2"/>
<evidence type="ECO:0000313" key="8">
    <source>
        <dbReference type="Proteomes" id="UP000214746"/>
    </source>
</evidence>
<keyword evidence="5" id="KW-0238">DNA-binding</keyword>
<evidence type="ECO:0000256" key="3">
    <source>
        <dbReference type="ARBA" id="ARBA00022840"/>
    </source>
</evidence>
<evidence type="ECO:0000256" key="2">
    <source>
        <dbReference type="ARBA" id="ARBA00022741"/>
    </source>
</evidence>
<feature type="DNA-binding region" description="H-T-H motif" evidence="5">
    <location>
        <begin position="21"/>
        <end position="40"/>
    </location>
</feature>
<reference evidence="7" key="1">
    <citation type="submission" date="2018-06" db="EMBL/GenBank/DDBJ databases">
        <title>Paenibacillus xerothermodurans sp. nov. an extremely dry heat resistant spore forming bacterium isolated from the soil of Cape Canaveral, Florida.</title>
        <authorList>
            <person name="Seuylemezian A."/>
            <person name="Kaur N."/>
            <person name="Patil P."/>
            <person name="Patil P."/>
            <person name="Mayilraj S."/>
            <person name="Vaishampayan P."/>
        </authorList>
    </citation>
    <scope>NUCLEOTIDE SEQUENCE [LARGE SCALE GENOMIC DNA]</scope>
    <source>
        <strain evidence="7">ATCC 27380</strain>
    </source>
</reference>
<dbReference type="AlphaFoldDB" id="A0A2W1NBU6"/>
<dbReference type="InterPro" id="IPR045864">
    <property type="entry name" value="aa-tRNA-synth_II/BPL/LPL"/>
</dbReference>
<dbReference type="InterPro" id="IPR036388">
    <property type="entry name" value="WH-like_DNA-bd_sf"/>
</dbReference>
<comment type="function">
    <text evidence="5">Acts both as a biotin--[acetyl-CoA-carboxylase] ligase and a repressor.</text>
</comment>
<proteinExistence type="inferred from homology"/>
<keyword evidence="2 5" id="KW-0547">Nucleotide-binding</keyword>
<dbReference type="GO" id="GO:0016740">
    <property type="term" value="F:transferase activity"/>
    <property type="evidence" value="ECO:0007669"/>
    <property type="project" value="UniProtKB-ARBA"/>
</dbReference>
<dbReference type="Gene3D" id="1.10.10.10">
    <property type="entry name" value="Winged helix-like DNA-binding domain superfamily/Winged helix DNA-binding domain"/>
    <property type="match status" value="1"/>
</dbReference>
<organism evidence="7 8">
    <name type="scientific">Paenibacillus xerothermodurans</name>
    <dbReference type="NCBI Taxonomy" id="1977292"/>
    <lineage>
        <taxon>Bacteria</taxon>
        <taxon>Bacillati</taxon>
        <taxon>Bacillota</taxon>
        <taxon>Bacilli</taxon>
        <taxon>Bacillales</taxon>
        <taxon>Paenibacillaceae</taxon>
        <taxon>Paenibacillus</taxon>
    </lineage>
</organism>
<dbReference type="GO" id="GO:0005524">
    <property type="term" value="F:ATP binding"/>
    <property type="evidence" value="ECO:0007669"/>
    <property type="project" value="UniProtKB-UniRule"/>
</dbReference>
<evidence type="ECO:0000313" key="7">
    <source>
        <dbReference type="EMBL" id="PZE21917.1"/>
    </source>
</evidence>
<evidence type="ECO:0000259" key="6">
    <source>
        <dbReference type="PROSITE" id="PS51733"/>
    </source>
</evidence>
<dbReference type="Gene3D" id="2.30.30.100">
    <property type="match status" value="1"/>
</dbReference>
<keyword evidence="8" id="KW-1185">Reference proteome</keyword>